<feature type="domain" description="HTH arsR-type" evidence="1">
    <location>
        <begin position="2"/>
        <end position="97"/>
    </location>
</feature>
<dbReference type="RefSeq" id="WP_130585042.1">
    <property type="nucleotide sequence ID" value="NZ_CP029159.1"/>
</dbReference>
<gene>
    <name evidence="2" type="ORF">STSU_022250</name>
</gene>
<dbReference type="GO" id="GO:0010288">
    <property type="term" value="P:response to lead ion"/>
    <property type="evidence" value="ECO:0007669"/>
    <property type="project" value="TreeGrafter"/>
</dbReference>
<dbReference type="GO" id="GO:0003700">
    <property type="term" value="F:DNA-binding transcription factor activity"/>
    <property type="evidence" value="ECO:0007669"/>
    <property type="project" value="InterPro"/>
</dbReference>
<dbReference type="Pfam" id="PF12840">
    <property type="entry name" value="HTH_20"/>
    <property type="match status" value="1"/>
</dbReference>
<dbReference type="AlphaFoldDB" id="A0A7G3UIT5"/>
<accession>A0A7G3UIT5</accession>
<dbReference type="InterPro" id="IPR052543">
    <property type="entry name" value="HTH_Metal-responsive_Reg"/>
</dbReference>
<reference evidence="2 3" key="1">
    <citation type="journal article" date="2012" name="J. Bacteriol.">
        <title>Draft genome of Streptomyces tsukubaensis NRRL 18488, the producer of the clinically important immunosuppressant tacrolimus (FK506).</title>
        <authorList>
            <person name="Barreiro C."/>
            <person name="Prieto C."/>
            <person name="Sola-Landa A."/>
            <person name="Solera E."/>
            <person name="Martinez-Castro M."/>
            <person name="Perez-Redondo R."/>
            <person name="Garcia-Estrada C."/>
            <person name="Aparicio J.F."/>
            <person name="Fernandez-Martinez L.T."/>
            <person name="Santos-Aberturas J."/>
            <person name="Salehi-Najafabadi Z."/>
            <person name="Rodriguez-Garcia A."/>
            <person name="Tauch A."/>
            <person name="Martin J.F."/>
        </authorList>
    </citation>
    <scope>NUCLEOTIDE SEQUENCE [LARGE SCALE GENOMIC DNA]</scope>
    <source>
        <strain evidence="3">DSM 42081 / NBRC 108919 / NRRL 18488 / 9993</strain>
    </source>
</reference>
<dbReference type="GO" id="GO:0046686">
    <property type="term" value="P:response to cadmium ion"/>
    <property type="evidence" value="ECO:0007669"/>
    <property type="project" value="TreeGrafter"/>
</dbReference>
<dbReference type="InterPro" id="IPR036388">
    <property type="entry name" value="WH-like_DNA-bd_sf"/>
</dbReference>
<dbReference type="InterPro" id="IPR001845">
    <property type="entry name" value="HTH_ArsR_DNA-bd_dom"/>
</dbReference>
<dbReference type="SMART" id="SM00418">
    <property type="entry name" value="HTH_ARSR"/>
    <property type="match status" value="1"/>
</dbReference>
<dbReference type="PRINTS" id="PR00778">
    <property type="entry name" value="HTHARSR"/>
</dbReference>
<keyword evidence="3" id="KW-1185">Reference proteome</keyword>
<proteinExistence type="predicted"/>
<dbReference type="PANTHER" id="PTHR39168:SF1">
    <property type="entry name" value="TRANSCRIPTIONAL REGULATORY PROTEIN"/>
    <property type="match status" value="1"/>
</dbReference>
<name>A0A7G3UIT5_STRT9</name>
<dbReference type="Gene3D" id="1.10.10.10">
    <property type="entry name" value="Winged helix-like DNA-binding domain superfamily/Winged helix DNA-binding domain"/>
    <property type="match status" value="1"/>
</dbReference>
<dbReference type="GO" id="GO:0032791">
    <property type="term" value="F:lead ion binding"/>
    <property type="evidence" value="ECO:0007669"/>
    <property type="project" value="TreeGrafter"/>
</dbReference>
<dbReference type="InterPro" id="IPR036390">
    <property type="entry name" value="WH_DNA-bd_sf"/>
</dbReference>
<dbReference type="InterPro" id="IPR011991">
    <property type="entry name" value="ArsR-like_HTH"/>
</dbReference>
<dbReference type="CDD" id="cd00090">
    <property type="entry name" value="HTH_ARSR"/>
    <property type="match status" value="1"/>
</dbReference>
<organism evidence="2 3">
    <name type="scientific">Streptomyces tsukubensis (strain DSM 42081 / NBRC 108919 / NRRL 18488 / 9993)</name>
    <dbReference type="NCBI Taxonomy" id="1114943"/>
    <lineage>
        <taxon>Bacteria</taxon>
        <taxon>Bacillati</taxon>
        <taxon>Actinomycetota</taxon>
        <taxon>Actinomycetes</taxon>
        <taxon>Kitasatosporales</taxon>
        <taxon>Streptomycetaceae</taxon>
        <taxon>Streptomyces</taxon>
    </lineage>
</organism>
<evidence type="ECO:0000259" key="1">
    <source>
        <dbReference type="PROSITE" id="PS50987"/>
    </source>
</evidence>
<protein>
    <submittedName>
        <fullName evidence="2">Transcriptional regulator</fullName>
    </submittedName>
</protein>
<dbReference type="GO" id="GO:0003677">
    <property type="term" value="F:DNA binding"/>
    <property type="evidence" value="ECO:0007669"/>
    <property type="project" value="TreeGrafter"/>
</dbReference>
<dbReference type="Proteomes" id="UP000005940">
    <property type="component" value="Chromosome"/>
</dbReference>
<dbReference type="EMBL" id="CP029159">
    <property type="protein sequence ID" value="QKM69491.1"/>
    <property type="molecule type" value="Genomic_DNA"/>
</dbReference>
<dbReference type="PROSITE" id="PS50987">
    <property type="entry name" value="HTH_ARSR_2"/>
    <property type="match status" value="1"/>
</dbReference>
<sequence length="237" mass="24971">MDPRESGRDLAAVASLLADPTRAAICLALLDGRSWSAGELARHTGVAPSTATGHLHLLVAAGLLAEQRQGRHRYVALAGPDVADVVETLAALAPQSPRPAPRSLRSARTSRALARGRTCYDHLAGELGIGITDALARRGLLDDRGGLALTPDGRAFLTGLGIDLPVTRRPAVRSCLDLTERRPHLAGAVGAALCRHAFDEGWITRIDSTRAVAVTEVGAREFRRHLGLETASARTAA</sequence>
<dbReference type="GO" id="GO:0097063">
    <property type="term" value="F:cadmium ion sensor activity"/>
    <property type="evidence" value="ECO:0007669"/>
    <property type="project" value="TreeGrafter"/>
</dbReference>
<evidence type="ECO:0000313" key="2">
    <source>
        <dbReference type="EMBL" id="QKM69491.1"/>
    </source>
</evidence>
<dbReference type="NCBIfam" id="NF033788">
    <property type="entry name" value="HTH_metalloreg"/>
    <property type="match status" value="1"/>
</dbReference>
<dbReference type="PANTHER" id="PTHR39168">
    <property type="entry name" value="TRANSCRIPTIONAL REGULATOR-RELATED"/>
    <property type="match status" value="1"/>
</dbReference>
<evidence type="ECO:0000313" key="3">
    <source>
        <dbReference type="Proteomes" id="UP000005940"/>
    </source>
</evidence>
<dbReference type="SUPFAM" id="SSF46785">
    <property type="entry name" value="Winged helix' DNA-binding domain"/>
    <property type="match status" value="1"/>
</dbReference>